<evidence type="ECO:0000256" key="1">
    <source>
        <dbReference type="SAM" id="Phobius"/>
    </source>
</evidence>
<feature type="transmembrane region" description="Helical" evidence="1">
    <location>
        <begin position="20"/>
        <end position="42"/>
    </location>
</feature>
<proteinExistence type="predicted"/>
<evidence type="ECO:0000313" key="2">
    <source>
        <dbReference type="EMBL" id="TFC99235.1"/>
    </source>
</evidence>
<feature type="transmembrane region" description="Helical" evidence="1">
    <location>
        <begin position="112"/>
        <end position="136"/>
    </location>
</feature>
<sequence>MTSALPRPPQPTSVPVLRRILLYGAVLAGAIAVVGAVIGGVVAGGSGVVSALIGTLMAVVFMGITAGSILVANRFAGTSAAIGAFFGIVMGGWLVKFVVFLVLMVLLKDQSWIQPVVLFLSIIAGVIGSLLVDVFVLMRSRVPYVSDVTLPPSTSED</sequence>
<comment type="caution">
    <text evidence="2">The sequence shown here is derived from an EMBL/GenBank/DDBJ whole genome shotgun (WGS) entry which is preliminary data.</text>
</comment>
<keyword evidence="3" id="KW-1185">Reference proteome</keyword>
<accession>A0ABY2J2R9</accession>
<name>A0ABY2J2R9_9MICO</name>
<protein>
    <recommendedName>
        <fullName evidence="4">3-oxoacyl-ACP reductase</fullName>
    </recommendedName>
</protein>
<evidence type="ECO:0000313" key="3">
    <source>
        <dbReference type="Proteomes" id="UP000298355"/>
    </source>
</evidence>
<organism evidence="2 3">
    <name type="scientific">Cryobacterium breve</name>
    <dbReference type="NCBI Taxonomy" id="1259258"/>
    <lineage>
        <taxon>Bacteria</taxon>
        <taxon>Bacillati</taxon>
        <taxon>Actinomycetota</taxon>
        <taxon>Actinomycetes</taxon>
        <taxon>Micrococcales</taxon>
        <taxon>Microbacteriaceae</taxon>
        <taxon>Cryobacterium</taxon>
    </lineage>
</organism>
<keyword evidence="1" id="KW-1133">Transmembrane helix</keyword>
<dbReference type="EMBL" id="SOGJ01000015">
    <property type="protein sequence ID" value="TFC99235.1"/>
    <property type="molecule type" value="Genomic_DNA"/>
</dbReference>
<keyword evidence="1" id="KW-0812">Transmembrane</keyword>
<gene>
    <name evidence="2" type="ORF">E3O65_06045</name>
</gene>
<dbReference type="Proteomes" id="UP000298355">
    <property type="component" value="Unassembled WGS sequence"/>
</dbReference>
<feature type="transmembrane region" description="Helical" evidence="1">
    <location>
        <begin position="84"/>
        <end position="106"/>
    </location>
</feature>
<dbReference type="RefSeq" id="WP_134362840.1">
    <property type="nucleotide sequence ID" value="NZ_SOGJ01000015.1"/>
</dbReference>
<reference evidence="2 3" key="1">
    <citation type="submission" date="2019-03" db="EMBL/GenBank/DDBJ databases">
        <title>Genomics of glacier-inhabiting Cryobacterium strains.</title>
        <authorList>
            <person name="Liu Q."/>
            <person name="Xin Y.-H."/>
        </authorList>
    </citation>
    <scope>NUCLEOTIDE SEQUENCE [LARGE SCALE GENOMIC DNA]</scope>
    <source>
        <strain evidence="2 3">TMT4-23</strain>
    </source>
</reference>
<keyword evidence="1" id="KW-0472">Membrane</keyword>
<feature type="transmembrane region" description="Helical" evidence="1">
    <location>
        <begin position="48"/>
        <end position="72"/>
    </location>
</feature>
<evidence type="ECO:0008006" key="4">
    <source>
        <dbReference type="Google" id="ProtNLM"/>
    </source>
</evidence>